<dbReference type="RefSeq" id="WP_284133838.1">
    <property type="nucleotide sequence ID" value="NZ_JASKYM010000014.1"/>
</dbReference>
<dbReference type="InterPro" id="IPR011051">
    <property type="entry name" value="RmlC_Cupin_sf"/>
</dbReference>
<dbReference type="Proteomes" id="UP001301012">
    <property type="component" value="Unassembled WGS sequence"/>
</dbReference>
<protein>
    <submittedName>
        <fullName evidence="1">HutD family protein</fullName>
    </submittedName>
</protein>
<dbReference type="SUPFAM" id="SSF51182">
    <property type="entry name" value="RmlC-like cupins"/>
    <property type="match status" value="1"/>
</dbReference>
<dbReference type="PANTHER" id="PTHR37943:SF1">
    <property type="entry name" value="PROTEIN VES"/>
    <property type="match status" value="1"/>
</dbReference>
<dbReference type="Gene3D" id="2.60.120.10">
    <property type="entry name" value="Jelly Rolls"/>
    <property type="match status" value="1"/>
</dbReference>
<sequence>MAHNISVIKKKDYKVSEWSGGTTTELYIYPKESKYSELDFKWRLSSAKVDIEESEFTHLSGIDRKIMVIDGKLILDHRGKYTTELNEFDIDSFSGDWTTKSYGKATDFNLMTSKGCTGYLEYILVSESKEIKLTNREQVYKNIADVLYCVSGNISIELDSKINICEGDLFLIIRGLVDEIKEINLFNNSNTQAKVIRSTIYF</sequence>
<gene>
    <name evidence="1" type="ORF">QOZ84_15660</name>
</gene>
<dbReference type="PANTHER" id="PTHR37943">
    <property type="entry name" value="PROTEIN VES"/>
    <property type="match status" value="1"/>
</dbReference>
<comment type="caution">
    <text evidence="1">The sequence shown here is derived from an EMBL/GenBank/DDBJ whole genome shotgun (WGS) entry which is preliminary data.</text>
</comment>
<name>A0ABT7EDG7_9FIRM</name>
<evidence type="ECO:0000313" key="2">
    <source>
        <dbReference type="Proteomes" id="UP001301012"/>
    </source>
</evidence>
<proteinExistence type="predicted"/>
<reference evidence="1 2" key="1">
    <citation type="submission" date="2023-05" db="EMBL/GenBank/DDBJ databases">
        <title>Rombocin, a short stable natural nisin variant, displays selective antimicrobial activity against Listeria monocytogenes and employs dual mode of action to kill target bacterial strains.</title>
        <authorList>
            <person name="Wambui J."/>
            <person name="Stephan R."/>
            <person name="Kuipers O.P."/>
        </authorList>
    </citation>
    <scope>NUCLEOTIDE SEQUENCE [LARGE SCALE GENOMIC DNA]</scope>
    <source>
        <strain evidence="1 2">RC002</strain>
    </source>
</reference>
<accession>A0ABT7EDG7</accession>
<dbReference type="InterPro" id="IPR014710">
    <property type="entry name" value="RmlC-like_jellyroll"/>
</dbReference>
<dbReference type="EMBL" id="JASKYM010000014">
    <property type="protein sequence ID" value="MDK2564971.1"/>
    <property type="molecule type" value="Genomic_DNA"/>
</dbReference>
<evidence type="ECO:0000313" key="1">
    <source>
        <dbReference type="EMBL" id="MDK2564971.1"/>
    </source>
</evidence>
<dbReference type="InterPro" id="IPR010282">
    <property type="entry name" value="Uncharacterised_HutD/Ves"/>
</dbReference>
<organism evidence="1 2">
    <name type="scientific">Romboutsia sedimentorum</name>
    <dbReference type="NCBI Taxonomy" id="1368474"/>
    <lineage>
        <taxon>Bacteria</taxon>
        <taxon>Bacillati</taxon>
        <taxon>Bacillota</taxon>
        <taxon>Clostridia</taxon>
        <taxon>Peptostreptococcales</taxon>
        <taxon>Peptostreptococcaceae</taxon>
        <taxon>Romboutsia</taxon>
    </lineage>
</organism>
<dbReference type="Pfam" id="PF05962">
    <property type="entry name" value="HutD"/>
    <property type="match status" value="1"/>
</dbReference>
<keyword evidence="2" id="KW-1185">Reference proteome</keyword>